<dbReference type="RefSeq" id="WP_359654318.1">
    <property type="nucleotide sequence ID" value="NZ_JBEXZP010000042.1"/>
</dbReference>
<dbReference type="InterPro" id="IPR024259">
    <property type="entry name" value="MerB_HTH_dom"/>
</dbReference>
<reference evidence="3 4" key="1">
    <citation type="submission" date="2024-06" db="EMBL/GenBank/DDBJ databases">
        <title>The Natural Products Discovery Center: Release of the First 8490 Sequenced Strains for Exploring Actinobacteria Biosynthetic Diversity.</title>
        <authorList>
            <person name="Kalkreuter E."/>
            <person name="Kautsar S.A."/>
            <person name="Yang D."/>
            <person name="Bader C.D."/>
            <person name="Teijaro C.N."/>
            <person name="Fluegel L."/>
            <person name="Davis C.M."/>
            <person name="Simpson J.R."/>
            <person name="Lauterbach L."/>
            <person name="Steele A.D."/>
            <person name="Gui C."/>
            <person name="Meng S."/>
            <person name="Li G."/>
            <person name="Viehrig K."/>
            <person name="Ye F."/>
            <person name="Su P."/>
            <person name="Kiefer A.F."/>
            <person name="Nichols A."/>
            <person name="Cepeda A.J."/>
            <person name="Yan W."/>
            <person name="Fan B."/>
            <person name="Jiang Y."/>
            <person name="Adhikari A."/>
            <person name="Zheng C.-J."/>
            <person name="Schuster L."/>
            <person name="Cowan T.M."/>
            <person name="Smanski M.J."/>
            <person name="Chevrette M.G."/>
            <person name="De Carvalho L.P.S."/>
            <person name="Shen B."/>
        </authorList>
    </citation>
    <scope>NUCLEOTIDE SEQUENCE [LARGE SCALE GENOMIC DNA]</scope>
    <source>
        <strain evidence="3 4">NPDC006337</strain>
    </source>
</reference>
<evidence type="ECO:0000313" key="4">
    <source>
        <dbReference type="Proteomes" id="UP001550378"/>
    </source>
</evidence>
<evidence type="ECO:0000259" key="2">
    <source>
        <dbReference type="Pfam" id="PF12324"/>
    </source>
</evidence>
<dbReference type="EMBL" id="JBEXZR010000047">
    <property type="protein sequence ID" value="MEU0712029.1"/>
    <property type="molecule type" value="Genomic_DNA"/>
</dbReference>
<proteinExistence type="predicted"/>
<feature type="region of interest" description="Disordered" evidence="1">
    <location>
        <begin position="54"/>
        <end position="94"/>
    </location>
</feature>
<evidence type="ECO:0000256" key="1">
    <source>
        <dbReference type="SAM" id="MobiDB-lite"/>
    </source>
</evidence>
<dbReference type="Proteomes" id="UP001550378">
    <property type="component" value="Unassembled WGS sequence"/>
</dbReference>
<organism evidence="3 4">
    <name type="scientific">Streptomyces lavendulocolor</name>
    <dbReference type="NCBI Taxonomy" id="67316"/>
    <lineage>
        <taxon>Bacteria</taxon>
        <taxon>Bacillati</taxon>
        <taxon>Actinomycetota</taxon>
        <taxon>Actinomycetes</taxon>
        <taxon>Kitasatosporales</taxon>
        <taxon>Streptomycetaceae</taxon>
        <taxon>Streptomyces</taxon>
    </lineage>
</organism>
<comment type="caution">
    <text evidence="3">The sequence shown here is derived from an EMBL/GenBank/DDBJ whole genome shotgun (WGS) entry which is preliminary data.</text>
</comment>
<evidence type="ECO:0000313" key="3">
    <source>
        <dbReference type="EMBL" id="MEU0712029.1"/>
    </source>
</evidence>
<dbReference type="Pfam" id="PF12324">
    <property type="entry name" value="HTH_15"/>
    <property type="match status" value="1"/>
</dbReference>
<sequence>MDTDTRTLAARFTDTVNRAPGVKLWLLRPLLTLLATGEPVTLDQLAAQARATARRATASQPRIRPRPGPDSAPCLTHHRLIAPRKRSTGPLHTS</sequence>
<gene>
    <name evidence="3" type="ORF">ABZ508_32165</name>
</gene>
<protein>
    <recommendedName>
        <fullName evidence="2">Alkylmercury lyase helix-turn-helix domain-containing protein</fullName>
    </recommendedName>
</protein>
<feature type="compositionally biased region" description="Basic residues" evidence="1">
    <location>
        <begin position="76"/>
        <end position="87"/>
    </location>
</feature>
<accession>A0ABV2WF93</accession>
<feature type="domain" description="Alkylmercury lyase helix-turn-helix" evidence="2">
    <location>
        <begin position="14"/>
        <end position="52"/>
    </location>
</feature>
<keyword evidence="4" id="KW-1185">Reference proteome</keyword>
<name>A0ABV2WF93_9ACTN</name>